<keyword evidence="2" id="KW-0677">Repeat</keyword>
<dbReference type="AlphaFoldDB" id="A0A8H7AXQ0"/>
<protein>
    <submittedName>
        <fullName evidence="8">U3 small nucleolar rna-associated protein</fullName>
    </submittedName>
</protein>
<dbReference type="InterPro" id="IPR036855">
    <property type="entry name" value="Znf_CCCH_sf"/>
</dbReference>
<sequence>MPATTTVALPDLPGPSSCGESGNFTLTFDDTVVGDDNSILLVANGMTNPYHHLFYANGYTYIPDMWEPYPAISQPNIAMFLPLTGRLLPNTPFAGMMLPGELGAGPRASVDAYWFNAYSAYFGCALSGLEPCTLRVSGYRYDPVLKEEVLVAEQNATIPACWGYIDCHLTQVFFNDQFRALSGIQFNAYTYLLGIPQVHMVDDLQMECLFLGFPCLWEKSLTVAEGRPPIQARGPLPFFRAMATFAPTNFPSDVGEKPHQEPPPQHLQHGPFSHQLNPPTAPYTSNPPQISRRASRDLRPQHSNGAMAGANGHGPMAVPGGRINGQEHRANLRDMGFAGPRSPPNNKNTSHVPCKFYRQGACQAGKACPFLHSDEPLTERAPCKYFTKGNCKFGQKCALAHILPNGHVVNRGNAGGHFSRMNIPHHQELPMNSSLLTMQAHMGGMQPGYPYAMPDEYANQKNQYDMIPTIDTTFSSHPGSNYGSPPNENGRLPISPTQKGLSVMDVGLPASFDSQGVSTMARYGPIASSVPAKFLANSPPSSYQADSPALRNLHDSAFGDGLRRGIAGLGSSPPESVEQPVGRRMLHSELAANRSRGIMSSSVGARPTYKDEEWDETDMIGKFEEDLLPNSLSDLLTPQEKMRRFSRDQGESDNRTSQSRFGVSPTASDLKYGSPSAATASPSRFQSMWAKPRGPTYEQGFESGSLPGQSAFGHVGSPLRNSSLHPGASPSLRAMNRPTTGDMSPYLASPPRQASMSMISQQLQRTRLSSREETGITSNPVHPGINRVTSASSIGSSSGRLGIDRAVSSSSINRERIEEEQGLFSMEEEDDLNKSRDGASTTSSTSNKRLSGLSWGSGGKGSPNLAPVGGHRTTGSSGLGKETGPWGSNA</sequence>
<dbReference type="GO" id="GO:0000209">
    <property type="term" value="P:protein polyubiquitination"/>
    <property type="evidence" value="ECO:0007669"/>
    <property type="project" value="InterPro"/>
</dbReference>
<comment type="caution">
    <text evidence="8">The sequence shown here is derived from an EMBL/GenBank/DDBJ whole genome shotgun (WGS) entry which is preliminary data.</text>
</comment>
<feature type="compositionally biased region" description="Polar residues" evidence="6">
    <location>
        <begin position="274"/>
        <end position="289"/>
    </location>
</feature>
<evidence type="ECO:0000256" key="2">
    <source>
        <dbReference type="ARBA" id="ARBA00022737"/>
    </source>
</evidence>
<evidence type="ECO:0000256" key="6">
    <source>
        <dbReference type="SAM" id="MobiDB-lite"/>
    </source>
</evidence>
<dbReference type="Proteomes" id="UP000596902">
    <property type="component" value="Unassembled WGS sequence"/>
</dbReference>
<evidence type="ECO:0000313" key="9">
    <source>
        <dbReference type="Proteomes" id="UP000596902"/>
    </source>
</evidence>
<keyword evidence="3 5" id="KW-0863">Zinc-finger</keyword>
<keyword evidence="1 5" id="KW-0479">Metal-binding</keyword>
<dbReference type="GO" id="GO:0061630">
    <property type="term" value="F:ubiquitin protein ligase activity"/>
    <property type="evidence" value="ECO:0007669"/>
    <property type="project" value="InterPro"/>
</dbReference>
<dbReference type="InterPro" id="IPR000571">
    <property type="entry name" value="Znf_CCCH"/>
</dbReference>
<dbReference type="PROSITE" id="PS50103">
    <property type="entry name" value="ZF_C3H1"/>
    <property type="match status" value="2"/>
</dbReference>
<reference evidence="8" key="2">
    <citation type="submission" date="2020-08" db="EMBL/GenBank/DDBJ databases">
        <title>Draft Genome Sequence of Cumin Blight Pathogen Alternaria burnsii.</title>
        <authorList>
            <person name="Feng Z."/>
        </authorList>
    </citation>
    <scope>NUCLEOTIDE SEQUENCE</scope>
    <source>
        <strain evidence="8">CBS107.38</strain>
    </source>
</reference>
<dbReference type="InterPro" id="IPR045072">
    <property type="entry name" value="MKRN-like"/>
</dbReference>
<feature type="compositionally biased region" description="Low complexity" evidence="6">
    <location>
        <begin position="790"/>
        <end position="799"/>
    </location>
</feature>
<gene>
    <name evidence="8" type="ORF">GT037_008577</name>
</gene>
<evidence type="ECO:0000256" key="3">
    <source>
        <dbReference type="ARBA" id="ARBA00022771"/>
    </source>
</evidence>
<evidence type="ECO:0000259" key="7">
    <source>
        <dbReference type="PROSITE" id="PS50103"/>
    </source>
</evidence>
<evidence type="ECO:0000256" key="4">
    <source>
        <dbReference type="ARBA" id="ARBA00022833"/>
    </source>
</evidence>
<proteinExistence type="predicted"/>
<feature type="domain" description="C3H1-type" evidence="7">
    <location>
        <begin position="377"/>
        <end position="404"/>
    </location>
</feature>
<feature type="domain" description="C3H1-type" evidence="7">
    <location>
        <begin position="348"/>
        <end position="375"/>
    </location>
</feature>
<dbReference type="SMART" id="SM00356">
    <property type="entry name" value="ZnF_C3H1"/>
    <property type="match status" value="2"/>
</dbReference>
<dbReference type="RefSeq" id="XP_038783589.1">
    <property type="nucleotide sequence ID" value="XM_038933624.1"/>
</dbReference>
<feature type="compositionally biased region" description="Polar residues" evidence="6">
    <location>
        <begin position="838"/>
        <end position="849"/>
    </location>
</feature>
<organism evidence="8 9">
    <name type="scientific">Alternaria burnsii</name>
    <dbReference type="NCBI Taxonomy" id="1187904"/>
    <lineage>
        <taxon>Eukaryota</taxon>
        <taxon>Fungi</taxon>
        <taxon>Dikarya</taxon>
        <taxon>Ascomycota</taxon>
        <taxon>Pezizomycotina</taxon>
        <taxon>Dothideomycetes</taxon>
        <taxon>Pleosporomycetidae</taxon>
        <taxon>Pleosporales</taxon>
        <taxon>Pleosporineae</taxon>
        <taxon>Pleosporaceae</taxon>
        <taxon>Alternaria</taxon>
        <taxon>Alternaria sect. Alternaria</taxon>
    </lineage>
</organism>
<feature type="region of interest" description="Disordered" evidence="6">
    <location>
        <begin position="249"/>
        <end position="324"/>
    </location>
</feature>
<dbReference type="Gene3D" id="4.10.1000.10">
    <property type="entry name" value="Zinc finger, CCCH-type"/>
    <property type="match status" value="1"/>
</dbReference>
<feature type="region of interest" description="Disordered" evidence="6">
    <location>
        <begin position="643"/>
        <end position="890"/>
    </location>
</feature>
<dbReference type="GO" id="GO:0008270">
    <property type="term" value="F:zinc ion binding"/>
    <property type="evidence" value="ECO:0007669"/>
    <property type="project" value="UniProtKB-KW"/>
</dbReference>
<accession>A0A8H7AXQ0</accession>
<evidence type="ECO:0000256" key="1">
    <source>
        <dbReference type="ARBA" id="ARBA00022723"/>
    </source>
</evidence>
<dbReference type="PANTHER" id="PTHR11224:SF10">
    <property type="entry name" value="IP09428P-RELATED"/>
    <property type="match status" value="1"/>
</dbReference>
<feature type="compositionally biased region" description="Polar residues" evidence="6">
    <location>
        <begin position="752"/>
        <end position="767"/>
    </location>
</feature>
<dbReference type="Pfam" id="PF24086">
    <property type="entry name" value="DUF7371"/>
    <property type="match status" value="1"/>
</dbReference>
<dbReference type="SUPFAM" id="SSF90229">
    <property type="entry name" value="CCCH zinc finger"/>
    <property type="match status" value="1"/>
</dbReference>
<feature type="compositionally biased region" description="Polar residues" evidence="6">
    <location>
        <begin position="655"/>
        <end position="667"/>
    </location>
</feature>
<evidence type="ECO:0000256" key="5">
    <source>
        <dbReference type="PROSITE-ProRule" id="PRU00723"/>
    </source>
</evidence>
<feature type="zinc finger region" description="C3H1-type" evidence="5">
    <location>
        <begin position="377"/>
        <end position="404"/>
    </location>
</feature>
<dbReference type="GeneID" id="62206802"/>
<dbReference type="InterPro" id="IPR055795">
    <property type="entry name" value="DUF7371"/>
</dbReference>
<dbReference type="InterPro" id="IPR041367">
    <property type="entry name" value="Znf-CCCH_4"/>
</dbReference>
<reference evidence="8" key="1">
    <citation type="submission" date="2020-01" db="EMBL/GenBank/DDBJ databases">
        <authorList>
            <person name="Feng Z.H.Z."/>
        </authorList>
    </citation>
    <scope>NUCLEOTIDE SEQUENCE</scope>
    <source>
        <strain evidence="8">CBS107.38</strain>
    </source>
</reference>
<name>A0A8H7AXQ0_9PLEO</name>
<dbReference type="EMBL" id="JAAABM010000013">
    <property type="protein sequence ID" value="KAF7673254.1"/>
    <property type="molecule type" value="Genomic_DNA"/>
</dbReference>
<feature type="compositionally biased region" description="Acidic residues" evidence="6">
    <location>
        <begin position="820"/>
        <end position="831"/>
    </location>
</feature>
<evidence type="ECO:0000313" key="8">
    <source>
        <dbReference type="EMBL" id="KAF7673254.1"/>
    </source>
</evidence>
<feature type="compositionally biased region" description="Basic and acidic residues" evidence="6">
    <location>
        <begin position="643"/>
        <end position="654"/>
    </location>
</feature>
<keyword evidence="4 5" id="KW-0862">Zinc</keyword>
<keyword evidence="9" id="KW-1185">Reference proteome</keyword>
<feature type="compositionally biased region" description="Polar residues" evidence="6">
    <location>
        <begin position="676"/>
        <end position="686"/>
    </location>
</feature>
<dbReference type="Pfam" id="PF00642">
    <property type="entry name" value="zf-CCCH"/>
    <property type="match status" value="1"/>
</dbReference>
<dbReference type="PANTHER" id="PTHR11224">
    <property type="entry name" value="MAKORIN-RELATED"/>
    <property type="match status" value="1"/>
</dbReference>
<feature type="zinc finger region" description="C3H1-type" evidence="5">
    <location>
        <begin position="348"/>
        <end position="375"/>
    </location>
</feature>
<dbReference type="Pfam" id="PF18044">
    <property type="entry name" value="zf-CCCH_4"/>
    <property type="match status" value="1"/>
</dbReference>